<evidence type="ECO:0000256" key="7">
    <source>
        <dbReference type="ARBA" id="ARBA00023163"/>
    </source>
</evidence>
<dbReference type="Proteomes" id="UP000004810">
    <property type="component" value="Unassembled WGS sequence"/>
</dbReference>
<evidence type="ECO:0000256" key="3">
    <source>
        <dbReference type="ARBA" id="ARBA00007682"/>
    </source>
</evidence>
<keyword evidence="9" id="KW-0175">Coiled coil</keyword>
<dbReference type="AlphaFoldDB" id="J9E965"/>
<accession>J9E965</accession>
<evidence type="ECO:0000256" key="2">
    <source>
        <dbReference type="ARBA" id="ARBA00004496"/>
    </source>
</evidence>
<dbReference type="InterPro" id="IPR040168">
    <property type="entry name" value="Not2/3/5"/>
</dbReference>
<dbReference type="GO" id="GO:0005737">
    <property type="term" value="C:cytoplasm"/>
    <property type="evidence" value="ECO:0007669"/>
    <property type="project" value="UniProtKB-SubCell"/>
</dbReference>
<feature type="coiled-coil region" evidence="9">
    <location>
        <begin position="22"/>
        <end position="68"/>
    </location>
</feature>
<dbReference type="PANTHER" id="PTHR23326">
    <property type="entry name" value="CCR4 NOT-RELATED"/>
    <property type="match status" value="1"/>
</dbReference>
<dbReference type="GO" id="GO:0005634">
    <property type="term" value="C:nucleus"/>
    <property type="evidence" value="ECO:0007669"/>
    <property type="project" value="UniProtKB-SubCell"/>
</dbReference>
<dbReference type="InterPro" id="IPR007207">
    <property type="entry name" value="Not_N"/>
</dbReference>
<organism evidence="12 13">
    <name type="scientific">Wuchereria bancrofti</name>
    <dbReference type="NCBI Taxonomy" id="6293"/>
    <lineage>
        <taxon>Eukaryota</taxon>
        <taxon>Metazoa</taxon>
        <taxon>Ecdysozoa</taxon>
        <taxon>Nematoda</taxon>
        <taxon>Chromadorea</taxon>
        <taxon>Rhabditida</taxon>
        <taxon>Spirurina</taxon>
        <taxon>Spiruromorpha</taxon>
        <taxon>Filarioidea</taxon>
        <taxon>Onchocercidae</taxon>
        <taxon>Wuchereria</taxon>
    </lineage>
</organism>
<comment type="caution">
    <text evidence="12">The sequence shown here is derived from an EMBL/GenBank/DDBJ whole genome shotgun (WGS) entry which is preliminary data.</text>
</comment>
<dbReference type="EMBL" id="ADBV01006099">
    <property type="protein sequence ID" value="EJW78881.1"/>
    <property type="molecule type" value="Genomic_DNA"/>
</dbReference>
<dbReference type="GO" id="GO:0030015">
    <property type="term" value="C:CCR4-NOT core complex"/>
    <property type="evidence" value="ECO:0007669"/>
    <property type="project" value="InterPro"/>
</dbReference>
<feature type="compositionally biased region" description="Basic and acidic residues" evidence="10">
    <location>
        <begin position="110"/>
        <end position="123"/>
    </location>
</feature>
<evidence type="ECO:0000259" key="11">
    <source>
        <dbReference type="Pfam" id="PF04065"/>
    </source>
</evidence>
<dbReference type="Pfam" id="PF04065">
    <property type="entry name" value="Not3"/>
    <property type="match status" value="1"/>
</dbReference>
<feature type="domain" description="CCR4-Not complex component Not N-terminal" evidence="11">
    <location>
        <begin position="4"/>
        <end position="124"/>
    </location>
</feature>
<keyword evidence="8" id="KW-0539">Nucleus</keyword>
<gene>
    <name evidence="12" type="ORF">WUBG_10207</name>
</gene>
<name>J9E965_WUCBA</name>
<evidence type="ECO:0000256" key="4">
    <source>
        <dbReference type="ARBA" id="ARBA00022490"/>
    </source>
</evidence>
<protein>
    <recommendedName>
        <fullName evidence="11">CCR4-Not complex component Not N-terminal domain-containing protein</fullName>
    </recommendedName>
</protein>
<evidence type="ECO:0000256" key="6">
    <source>
        <dbReference type="ARBA" id="ARBA00023015"/>
    </source>
</evidence>
<evidence type="ECO:0000256" key="1">
    <source>
        <dbReference type="ARBA" id="ARBA00004123"/>
    </source>
</evidence>
<keyword evidence="7" id="KW-0804">Transcription</keyword>
<proteinExistence type="inferred from homology"/>
<comment type="similarity">
    <text evidence="3">Belongs to the CNOT2/3/5 family.</text>
</comment>
<evidence type="ECO:0000256" key="10">
    <source>
        <dbReference type="SAM" id="MobiDB-lite"/>
    </source>
</evidence>
<feature type="region of interest" description="Disordered" evidence="10">
    <location>
        <begin position="91"/>
        <end position="123"/>
    </location>
</feature>
<keyword evidence="6" id="KW-0805">Transcription regulation</keyword>
<keyword evidence="5" id="KW-0678">Repressor</keyword>
<keyword evidence="4" id="KW-0963">Cytoplasm</keyword>
<comment type="subcellular location">
    <subcellularLocation>
        <location evidence="2">Cytoplasm</location>
    </subcellularLocation>
    <subcellularLocation>
        <location evidence="1">Nucleus</location>
    </subcellularLocation>
</comment>
<evidence type="ECO:0000256" key="9">
    <source>
        <dbReference type="SAM" id="Coils"/>
    </source>
</evidence>
<evidence type="ECO:0000313" key="12">
    <source>
        <dbReference type="EMBL" id="EJW78881.1"/>
    </source>
</evidence>
<evidence type="ECO:0000313" key="13">
    <source>
        <dbReference type="Proteomes" id="UP000004810"/>
    </source>
</evidence>
<reference evidence="13" key="1">
    <citation type="submission" date="2012-08" db="EMBL/GenBank/DDBJ databases">
        <title>The Genome Sequence of Wuchereria bancrofti.</title>
        <authorList>
            <person name="Nutman T.B."/>
            <person name="Fink D.L."/>
            <person name="Russ C."/>
            <person name="Young S."/>
            <person name="Zeng Q."/>
            <person name="Koehrsen M."/>
            <person name="Alvarado L."/>
            <person name="Berlin A."/>
            <person name="Chapman S.B."/>
            <person name="Chen Z."/>
            <person name="Freedman E."/>
            <person name="Gellesch M."/>
            <person name="Goldberg J."/>
            <person name="Griggs A."/>
            <person name="Gujja S."/>
            <person name="Heilman E.R."/>
            <person name="Heiman D."/>
            <person name="Hepburn T."/>
            <person name="Howarth C."/>
            <person name="Jen D."/>
            <person name="Larson L."/>
            <person name="Lewis B."/>
            <person name="Mehta T."/>
            <person name="Park D."/>
            <person name="Pearson M."/>
            <person name="Roberts A."/>
            <person name="Saif S."/>
            <person name="Shea T."/>
            <person name="Shenoy N."/>
            <person name="Sisk P."/>
            <person name="Stolte C."/>
            <person name="Sykes S."/>
            <person name="Walk T."/>
            <person name="White J."/>
            <person name="Yandava C."/>
            <person name="Haas B."/>
            <person name="Henn M.R."/>
            <person name="Nusbaum C."/>
            <person name="Birren B."/>
        </authorList>
    </citation>
    <scope>NUCLEOTIDE SEQUENCE [LARGE SCALE GENOMIC DNA]</scope>
    <source>
        <strain evidence="13">NA</strain>
    </source>
</reference>
<dbReference type="GO" id="GO:0006355">
    <property type="term" value="P:regulation of DNA-templated transcription"/>
    <property type="evidence" value="ECO:0007669"/>
    <property type="project" value="InterPro"/>
</dbReference>
<sequence>MAEKRKLLNEIDKCFKKVEEGVELFEETMAKMQEANSDNQREKFQDDLKKEIKKLQRLRDQIKGWQNSSDIKDKDKLTSYRKLIEQRMEQFKDIERENKTKPHSKQGLSAEEKLDPREKEKQKLWSGCSAKYDIWKTKPIRPNHKLNLCQQLIKLGRKARGMIQRKARKR</sequence>
<feature type="compositionally biased region" description="Basic and acidic residues" evidence="10">
    <location>
        <begin position="91"/>
        <end position="100"/>
    </location>
</feature>
<evidence type="ECO:0000256" key="5">
    <source>
        <dbReference type="ARBA" id="ARBA00022491"/>
    </source>
</evidence>
<evidence type="ECO:0000256" key="8">
    <source>
        <dbReference type="ARBA" id="ARBA00023242"/>
    </source>
</evidence>